<evidence type="ECO:0000256" key="6">
    <source>
        <dbReference type="ARBA" id="ARBA00022989"/>
    </source>
</evidence>
<gene>
    <name evidence="10" type="primary">ND3</name>
</gene>
<keyword evidence="5 9" id="KW-0812">Transmembrane</keyword>
<keyword evidence="9" id="KW-0679">Respiratory chain</keyword>
<evidence type="ECO:0000256" key="1">
    <source>
        <dbReference type="ARBA" id="ARBA00004370"/>
    </source>
</evidence>
<dbReference type="GO" id="GO:0030964">
    <property type="term" value="C:NADH dehydrogenase complex"/>
    <property type="evidence" value="ECO:0007669"/>
    <property type="project" value="TreeGrafter"/>
</dbReference>
<sequence>MKFLLLSGLLAAFIVTFMVITIFFLQKRMLLSEKSDSFECGFSMMKNSRIPFSTRYFLLTVIFLIFDIELVLLFPMMGYLSKTEAMNTLTMAIIFLILLVGIHYEWKEGSLEWMF</sequence>
<evidence type="ECO:0000256" key="8">
    <source>
        <dbReference type="ARBA" id="ARBA00049551"/>
    </source>
</evidence>
<organism evidence="10">
    <name type="scientific">Psilodens balduri</name>
    <dbReference type="NCBI Taxonomy" id="1494734"/>
    <lineage>
        <taxon>Eukaryota</taxon>
        <taxon>Metazoa</taxon>
        <taxon>Spiralia</taxon>
        <taxon>Lophotrochozoa</taxon>
        <taxon>Mollusca</taxon>
        <taxon>Aplacophora</taxon>
        <taxon>Caudofoveata</taxon>
        <taxon>Limifossorimorpha</taxon>
        <taxon>Limifossorida</taxon>
        <taxon>Limifossoridae</taxon>
        <taxon>Psilodens</taxon>
    </lineage>
</organism>
<dbReference type="PANTHER" id="PTHR11058">
    <property type="entry name" value="NADH-UBIQUINONE OXIDOREDUCTASE CHAIN 3"/>
    <property type="match status" value="1"/>
</dbReference>
<geneLocation type="mitochondrion" evidence="10"/>
<accession>A0A2U8LL52</accession>
<evidence type="ECO:0000256" key="4">
    <source>
        <dbReference type="ARBA" id="ARBA00022448"/>
    </source>
</evidence>
<feature type="transmembrane region" description="Helical" evidence="9">
    <location>
        <begin position="6"/>
        <end position="25"/>
    </location>
</feature>
<dbReference type="PANTHER" id="PTHR11058:SF9">
    <property type="entry name" value="NADH-UBIQUINONE OXIDOREDUCTASE CHAIN 3"/>
    <property type="match status" value="1"/>
</dbReference>
<comment type="catalytic activity">
    <reaction evidence="8 9">
        <text>a ubiquinone + NADH + 5 H(+)(in) = a ubiquinol + NAD(+) + 4 H(+)(out)</text>
        <dbReference type="Rhea" id="RHEA:29091"/>
        <dbReference type="Rhea" id="RHEA-COMP:9565"/>
        <dbReference type="Rhea" id="RHEA-COMP:9566"/>
        <dbReference type="ChEBI" id="CHEBI:15378"/>
        <dbReference type="ChEBI" id="CHEBI:16389"/>
        <dbReference type="ChEBI" id="CHEBI:17976"/>
        <dbReference type="ChEBI" id="CHEBI:57540"/>
        <dbReference type="ChEBI" id="CHEBI:57945"/>
        <dbReference type="EC" id="7.1.1.2"/>
    </reaction>
</comment>
<evidence type="ECO:0000256" key="5">
    <source>
        <dbReference type="ARBA" id="ARBA00022692"/>
    </source>
</evidence>
<comment type="function">
    <text evidence="9">Core subunit of the mitochondrial membrane respiratory chain NADH dehydrogenase (Complex I) which catalyzes electron transfer from NADH through the respiratory chain, using ubiquinone as an electron acceptor. Essential for the catalytic activity of complex I.</text>
</comment>
<keyword evidence="9" id="KW-1278">Translocase</keyword>
<proteinExistence type="inferred from homology"/>
<feature type="transmembrane region" description="Helical" evidence="9">
    <location>
        <begin position="56"/>
        <end position="79"/>
    </location>
</feature>
<evidence type="ECO:0000313" key="10">
    <source>
        <dbReference type="EMBL" id="AWL21414.1"/>
    </source>
</evidence>
<protein>
    <recommendedName>
        <fullName evidence="3 9">NADH-ubiquinone oxidoreductase chain 3</fullName>
        <ecNumber evidence="9">7.1.1.2</ecNumber>
    </recommendedName>
</protein>
<keyword evidence="9" id="KW-0520">NAD</keyword>
<feature type="transmembrane region" description="Helical" evidence="9">
    <location>
        <begin position="85"/>
        <end position="104"/>
    </location>
</feature>
<dbReference type="GO" id="GO:0031966">
    <property type="term" value="C:mitochondrial membrane"/>
    <property type="evidence" value="ECO:0007669"/>
    <property type="project" value="UniProtKB-SubCell"/>
</dbReference>
<comment type="subcellular location">
    <subcellularLocation>
        <location evidence="1">Membrane</location>
    </subcellularLocation>
    <subcellularLocation>
        <location evidence="9">Mitochondrion membrane</location>
        <topology evidence="9">Multi-pass membrane protein</topology>
    </subcellularLocation>
</comment>
<keyword evidence="7 9" id="KW-0472">Membrane</keyword>
<evidence type="ECO:0000256" key="2">
    <source>
        <dbReference type="ARBA" id="ARBA00008472"/>
    </source>
</evidence>
<reference evidence="10" key="1">
    <citation type="journal article" date="2018" name="Mol. Phylogenet. Evol.">
        <title>Mitogenomics reveals phylogenetic relationships of caudofoveate aplacophoran molluscs.</title>
        <authorList>
            <person name="Mikkelsen N.T."/>
            <person name="Kocot K.M."/>
            <person name="Halanych K.M."/>
        </authorList>
    </citation>
    <scope>NUCLEOTIDE SEQUENCE</scope>
</reference>
<keyword evidence="9" id="KW-0830">Ubiquinone</keyword>
<evidence type="ECO:0000256" key="9">
    <source>
        <dbReference type="RuleBase" id="RU003640"/>
    </source>
</evidence>
<dbReference type="GO" id="GO:0008137">
    <property type="term" value="F:NADH dehydrogenase (ubiquinone) activity"/>
    <property type="evidence" value="ECO:0007669"/>
    <property type="project" value="UniProtKB-UniRule"/>
</dbReference>
<evidence type="ECO:0000256" key="7">
    <source>
        <dbReference type="ARBA" id="ARBA00023136"/>
    </source>
</evidence>
<dbReference type="InterPro" id="IPR038430">
    <property type="entry name" value="NDAH_ubi_oxred_su3_sf"/>
</dbReference>
<comment type="similarity">
    <text evidence="2 9">Belongs to the complex I subunit 3 family.</text>
</comment>
<dbReference type="EMBL" id="MF579532">
    <property type="protein sequence ID" value="AWL21414.1"/>
    <property type="molecule type" value="Genomic_DNA"/>
</dbReference>
<dbReference type="AlphaFoldDB" id="A0A2U8LL52"/>
<name>A0A2U8LL52_9MOLL</name>
<keyword evidence="9" id="KW-0249">Electron transport</keyword>
<dbReference type="Gene3D" id="1.20.58.1610">
    <property type="entry name" value="NADH:ubiquinone/plastoquinone oxidoreductase, chain 3"/>
    <property type="match status" value="1"/>
</dbReference>
<dbReference type="EC" id="7.1.1.2" evidence="9"/>
<keyword evidence="9 10" id="KW-0496">Mitochondrion</keyword>
<dbReference type="Pfam" id="PF00507">
    <property type="entry name" value="Oxidored_q4"/>
    <property type="match status" value="1"/>
</dbReference>
<keyword evidence="6 9" id="KW-1133">Transmembrane helix</keyword>
<evidence type="ECO:0000256" key="3">
    <source>
        <dbReference type="ARBA" id="ARBA00021007"/>
    </source>
</evidence>
<keyword evidence="4 9" id="KW-0813">Transport</keyword>
<dbReference type="InterPro" id="IPR000440">
    <property type="entry name" value="NADH_UbQ/plastoQ_OxRdtase_su3"/>
</dbReference>